<dbReference type="SMART" id="SM00091">
    <property type="entry name" value="PAS"/>
    <property type="match status" value="1"/>
</dbReference>
<dbReference type="NCBIfam" id="TIGR00229">
    <property type="entry name" value="sensory_box"/>
    <property type="match status" value="1"/>
</dbReference>
<dbReference type="InterPro" id="IPR036890">
    <property type="entry name" value="HATPase_C_sf"/>
</dbReference>
<dbReference type="PANTHER" id="PTHR43065">
    <property type="entry name" value="SENSOR HISTIDINE KINASE"/>
    <property type="match status" value="1"/>
</dbReference>
<evidence type="ECO:0000313" key="7">
    <source>
        <dbReference type="Proteomes" id="UP001596114"/>
    </source>
</evidence>
<proteinExistence type="predicted"/>
<evidence type="ECO:0000256" key="1">
    <source>
        <dbReference type="ARBA" id="ARBA00000085"/>
    </source>
</evidence>
<dbReference type="Proteomes" id="UP001596114">
    <property type="component" value="Unassembled WGS sequence"/>
</dbReference>
<comment type="catalytic activity">
    <reaction evidence="1">
        <text>ATP + protein L-histidine = ADP + protein N-phospho-L-histidine.</text>
        <dbReference type="EC" id="2.7.13.3"/>
    </reaction>
</comment>
<feature type="domain" description="Histidine kinase" evidence="3">
    <location>
        <begin position="187"/>
        <end position="409"/>
    </location>
</feature>
<dbReference type="Gene3D" id="3.30.565.10">
    <property type="entry name" value="Histidine kinase-like ATPase, C-terminal domain"/>
    <property type="match status" value="1"/>
</dbReference>
<evidence type="ECO:0000259" key="5">
    <source>
        <dbReference type="PROSITE" id="PS50113"/>
    </source>
</evidence>
<dbReference type="InterPro" id="IPR004358">
    <property type="entry name" value="Sig_transdc_His_kin-like_C"/>
</dbReference>
<evidence type="ECO:0000259" key="3">
    <source>
        <dbReference type="PROSITE" id="PS50109"/>
    </source>
</evidence>
<dbReference type="SUPFAM" id="SSF55785">
    <property type="entry name" value="PYP-like sensor domain (PAS domain)"/>
    <property type="match status" value="1"/>
</dbReference>
<dbReference type="PANTHER" id="PTHR43065:SF42">
    <property type="entry name" value="TWO-COMPONENT SENSOR PPRA"/>
    <property type="match status" value="1"/>
</dbReference>
<dbReference type="InterPro" id="IPR003594">
    <property type="entry name" value="HATPase_dom"/>
</dbReference>
<dbReference type="EC" id="2.7.13.3" evidence="2"/>
<evidence type="ECO:0000313" key="6">
    <source>
        <dbReference type="EMBL" id="MFC5524688.1"/>
    </source>
</evidence>
<dbReference type="SUPFAM" id="SSF47384">
    <property type="entry name" value="Homodimeric domain of signal transducing histidine kinase"/>
    <property type="match status" value="1"/>
</dbReference>
<dbReference type="Pfam" id="PF02518">
    <property type="entry name" value="HATPase_c"/>
    <property type="match status" value="1"/>
</dbReference>
<dbReference type="PROSITE" id="PS50112">
    <property type="entry name" value="PAS"/>
    <property type="match status" value="1"/>
</dbReference>
<reference evidence="7" key="1">
    <citation type="journal article" date="2019" name="Int. J. Syst. Evol. Microbiol.">
        <title>The Global Catalogue of Microorganisms (GCM) 10K type strain sequencing project: providing services to taxonomists for standard genome sequencing and annotation.</title>
        <authorList>
            <consortium name="The Broad Institute Genomics Platform"/>
            <consortium name="The Broad Institute Genome Sequencing Center for Infectious Disease"/>
            <person name="Wu L."/>
            <person name="Ma J."/>
        </authorList>
    </citation>
    <scope>NUCLEOTIDE SEQUENCE [LARGE SCALE GENOMIC DNA]</scope>
    <source>
        <strain evidence="7">CGMCC 1.16619</strain>
    </source>
</reference>
<dbReference type="InterPro" id="IPR036097">
    <property type="entry name" value="HisK_dim/P_sf"/>
</dbReference>
<gene>
    <name evidence="6" type="ORF">ACFPPA_02930</name>
</gene>
<comment type="caution">
    <text evidence="6">The sequence shown here is derived from an EMBL/GenBank/DDBJ whole genome shotgun (WGS) entry which is preliminary data.</text>
</comment>
<dbReference type="InterPro" id="IPR000014">
    <property type="entry name" value="PAS"/>
</dbReference>
<dbReference type="SMART" id="SM00387">
    <property type="entry name" value="HATPase_c"/>
    <property type="match status" value="1"/>
</dbReference>
<name>A0ABW0QIZ2_9GAMM</name>
<dbReference type="CDD" id="cd00130">
    <property type="entry name" value="PAS"/>
    <property type="match status" value="1"/>
</dbReference>
<dbReference type="InterPro" id="IPR000700">
    <property type="entry name" value="PAS-assoc_C"/>
</dbReference>
<feature type="domain" description="PAS" evidence="4">
    <location>
        <begin position="3"/>
        <end position="44"/>
    </location>
</feature>
<dbReference type="Gene3D" id="3.30.450.20">
    <property type="entry name" value="PAS domain"/>
    <property type="match status" value="1"/>
</dbReference>
<dbReference type="InterPro" id="IPR035965">
    <property type="entry name" value="PAS-like_dom_sf"/>
</dbReference>
<dbReference type="Pfam" id="PF08448">
    <property type="entry name" value="PAS_4"/>
    <property type="match status" value="1"/>
</dbReference>
<keyword evidence="7" id="KW-1185">Reference proteome</keyword>
<dbReference type="InterPro" id="IPR005467">
    <property type="entry name" value="His_kinase_dom"/>
</dbReference>
<evidence type="ECO:0000259" key="4">
    <source>
        <dbReference type="PROSITE" id="PS50112"/>
    </source>
</evidence>
<dbReference type="PROSITE" id="PS50113">
    <property type="entry name" value="PAC"/>
    <property type="match status" value="1"/>
</dbReference>
<accession>A0ABW0QIZ2</accession>
<sequence>MSVAEYYKQIVEASLDGVMQIDATGHVAFTNRNGCRLLGIKEPEQSIERTWVSLWPESSRVRAGEALQGARRGKRMQFTSMSSGPKREEKWWMSTLTPLLDDAGQVQSVLIISRDITEQMRVQDALDAITRNLKSRLTVVSAAQHAGAQRETALQEKLDIATLAQSVAEQVSRQAQKSEAIGQLVAGIAHDFNNMLQTATMSLSAVLDRPERLANDQRRMLEYAMEGVRHAAILAKRLLGFARVHAYQPELVEVRALAAGIEGFIQQSMGPGISLLVDDSAGEYFTFADPHSIEQALMNLCINARDACDQSGPIAVAFGRMSISDDVASTIRAPGEYVTISVSDEGSGMSAATRERLFEPYFTTKAEGKGTGLGLAQVYGLMRQWGGFVDVQSQPGVGTTMTLAFPRAGSNAAGEMNEPVEISAPA</sequence>
<protein>
    <recommendedName>
        <fullName evidence="2">histidine kinase</fullName>
        <ecNumber evidence="2">2.7.13.3</ecNumber>
    </recommendedName>
</protein>
<dbReference type="EMBL" id="JBHSNF010000001">
    <property type="protein sequence ID" value="MFC5524688.1"/>
    <property type="molecule type" value="Genomic_DNA"/>
</dbReference>
<dbReference type="SUPFAM" id="SSF55874">
    <property type="entry name" value="ATPase domain of HSP90 chaperone/DNA topoisomerase II/histidine kinase"/>
    <property type="match status" value="1"/>
</dbReference>
<organism evidence="6 7">
    <name type="scientific">Rhodanobacter ginsengisoli</name>
    <dbReference type="NCBI Taxonomy" id="418646"/>
    <lineage>
        <taxon>Bacteria</taxon>
        <taxon>Pseudomonadati</taxon>
        <taxon>Pseudomonadota</taxon>
        <taxon>Gammaproteobacteria</taxon>
        <taxon>Lysobacterales</taxon>
        <taxon>Rhodanobacteraceae</taxon>
        <taxon>Rhodanobacter</taxon>
    </lineage>
</organism>
<dbReference type="PROSITE" id="PS50109">
    <property type="entry name" value="HIS_KIN"/>
    <property type="match status" value="1"/>
</dbReference>
<feature type="domain" description="PAC" evidence="5">
    <location>
        <begin position="74"/>
        <end position="128"/>
    </location>
</feature>
<dbReference type="Gene3D" id="1.10.287.130">
    <property type="match status" value="1"/>
</dbReference>
<dbReference type="PRINTS" id="PR00344">
    <property type="entry name" value="BCTRLSENSOR"/>
</dbReference>
<evidence type="ECO:0000256" key="2">
    <source>
        <dbReference type="ARBA" id="ARBA00012438"/>
    </source>
</evidence>
<dbReference type="RefSeq" id="WP_377317106.1">
    <property type="nucleotide sequence ID" value="NZ_JBHSNF010000001.1"/>
</dbReference>
<dbReference type="InterPro" id="IPR013656">
    <property type="entry name" value="PAS_4"/>
</dbReference>